<dbReference type="Proteomes" id="UP000002033">
    <property type="component" value="Chromosome"/>
</dbReference>
<feature type="transmembrane region" description="Helical" evidence="1">
    <location>
        <begin position="6"/>
        <end position="24"/>
    </location>
</feature>
<sequence length="94" mass="9896">MTAYRLFLSVDIVALFIALYFFFAGISDGSVSSFNIVLWLAVLGGLTAVVGVGYGLKTRGRTSVGAAVLAVVAIPAILGGLFFLSILIAQPRWN</sequence>
<dbReference type="eggNOG" id="ENOG5033KNZ">
    <property type="taxonomic scope" value="Bacteria"/>
</dbReference>
<organism evidence="2 3">
    <name type="scientific">Hyphomicrobium denitrificans (strain ATCC 51888 / DSM 1869 / NCIMB 11706 / TK 0415)</name>
    <dbReference type="NCBI Taxonomy" id="582899"/>
    <lineage>
        <taxon>Bacteria</taxon>
        <taxon>Pseudomonadati</taxon>
        <taxon>Pseudomonadota</taxon>
        <taxon>Alphaproteobacteria</taxon>
        <taxon>Hyphomicrobiales</taxon>
        <taxon>Hyphomicrobiaceae</taxon>
        <taxon>Hyphomicrobium</taxon>
    </lineage>
</organism>
<keyword evidence="1" id="KW-0812">Transmembrane</keyword>
<dbReference type="EMBL" id="CP002083">
    <property type="protein sequence ID" value="ADJ24181.1"/>
    <property type="molecule type" value="Genomic_DNA"/>
</dbReference>
<protein>
    <submittedName>
        <fullName evidence="2">Osmoprotectant transport system permease protein</fullName>
    </submittedName>
</protein>
<evidence type="ECO:0000313" key="3">
    <source>
        <dbReference type="Proteomes" id="UP000002033"/>
    </source>
</evidence>
<reference evidence="3" key="1">
    <citation type="journal article" date="2011" name="J. Bacteriol.">
        <title>Genome sequences of eight morphologically diverse alphaproteobacteria.</title>
        <authorList>
            <consortium name="US DOE Joint Genome Institute"/>
            <person name="Brown P.J."/>
            <person name="Kysela D.T."/>
            <person name="Buechlein A."/>
            <person name="Hemmerich C."/>
            <person name="Brun Y.V."/>
        </authorList>
    </citation>
    <scope>NUCLEOTIDE SEQUENCE [LARGE SCALE GENOMIC DNA]</scope>
    <source>
        <strain evidence="3">ATCC 51888 / DSM 1869 / NCIB 11706 / TK 0415</strain>
    </source>
</reference>
<dbReference type="RefSeq" id="WP_013216340.1">
    <property type="nucleotide sequence ID" value="NC_014313.1"/>
</dbReference>
<dbReference type="AlphaFoldDB" id="D8JRW3"/>
<dbReference type="KEGG" id="hdn:Hden_2384"/>
<feature type="transmembrane region" description="Helical" evidence="1">
    <location>
        <begin position="68"/>
        <end position="89"/>
    </location>
</feature>
<dbReference type="OrthoDB" id="961164at2"/>
<gene>
    <name evidence="2" type="ordered locus">Hden_2384</name>
</gene>
<name>D8JRW3_HYPDA</name>
<evidence type="ECO:0000313" key="2">
    <source>
        <dbReference type="EMBL" id="ADJ24181.1"/>
    </source>
</evidence>
<keyword evidence="1" id="KW-1133">Transmembrane helix</keyword>
<keyword evidence="3" id="KW-1185">Reference proteome</keyword>
<keyword evidence="1" id="KW-0472">Membrane</keyword>
<proteinExistence type="predicted"/>
<evidence type="ECO:0000256" key="1">
    <source>
        <dbReference type="SAM" id="Phobius"/>
    </source>
</evidence>
<accession>D8JRW3</accession>
<dbReference type="STRING" id="582899.Hden_2384"/>
<dbReference type="HOGENOM" id="CLU_185168_0_0_5"/>
<feature type="transmembrane region" description="Helical" evidence="1">
    <location>
        <begin position="36"/>
        <end position="56"/>
    </location>
</feature>